<comment type="caution">
    <text evidence="1">The sequence shown here is derived from an EMBL/GenBank/DDBJ whole genome shotgun (WGS) entry which is preliminary data.</text>
</comment>
<organism evidence="1 2">
    <name type="scientific">Sporocytophaga myxococcoides</name>
    <dbReference type="NCBI Taxonomy" id="153721"/>
    <lineage>
        <taxon>Bacteria</taxon>
        <taxon>Pseudomonadati</taxon>
        <taxon>Bacteroidota</taxon>
        <taxon>Cytophagia</taxon>
        <taxon>Cytophagales</taxon>
        <taxon>Cytophagaceae</taxon>
        <taxon>Sporocytophaga</taxon>
    </lineage>
</organism>
<dbReference type="STRING" id="153721.MYP_3542"/>
<dbReference type="Proteomes" id="UP000030185">
    <property type="component" value="Unassembled WGS sequence"/>
</dbReference>
<evidence type="ECO:0000313" key="2">
    <source>
        <dbReference type="Proteomes" id="UP000030185"/>
    </source>
</evidence>
<evidence type="ECO:0000313" key="1">
    <source>
        <dbReference type="EMBL" id="GAL86313.1"/>
    </source>
</evidence>
<gene>
    <name evidence="1" type="ORF">MYP_3542</name>
</gene>
<dbReference type="EMBL" id="BBLT01000007">
    <property type="protein sequence ID" value="GAL86313.1"/>
    <property type="molecule type" value="Genomic_DNA"/>
</dbReference>
<keyword evidence="2" id="KW-1185">Reference proteome</keyword>
<sequence length="50" mass="6068">MYVDFYFCQEGLAYRNGNKNEKGYSETNTRDQIEIRNFVKKTMFGKGYRR</sequence>
<dbReference type="AlphaFoldDB" id="A0A098LJR5"/>
<protein>
    <submittedName>
        <fullName evidence="1">Uncharacterized protein</fullName>
    </submittedName>
</protein>
<proteinExistence type="predicted"/>
<reference evidence="1 2" key="1">
    <citation type="submission" date="2014-09" db="EMBL/GenBank/DDBJ databases">
        <title>Sporocytophaga myxococcoides PG-01 genome sequencing.</title>
        <authorList>
            <person name="Liu L."/>
            <person name="Gao P.J."/>
            <person name="Chen G.J."/>
            <person name="Wang L.S."/>
        </authorList>
    </citation>
    <scope>NUCLEOTIDE SEQUENCE [LARGE SCALE GENOMIC DNA]</scope>
    <source>
        <strain evidence="1 2">PG-01</strain>
    </source>
</reference>
<accession>A0A098LJR5</accession>
<name>A0A098LJR5_9BACT</name>